<proteinExistence type="inferred from homology"/>
<evidence type="ECO:0000256" key="12">
    <source>
        <dbReference type="ARBA" id="ARBA00034430"/>
    </source>
</evidence>
<evidence type="ECO:0000256" key="2">
    <source>
        <dbReference type="ARBA" id="ARBA00006920"/>
    </source>
</evidence>
<feature type="transmembrane region" description="Helical" evidence="13">
    <location>
        <begin position="35"/>
        <end position="54"/>
    </location>
</feature>
<dbReference type="Proteomes" id="UP000324233">
    <property type="component" value="Chromosome"/>
</dbReference>
<comment type="catalytic activity">
    <reaction evidence="12">
        <text>K(+)(in) = K(+)(out)</text>
        <dbReference type="Rhea" id="RHEA:29463"/>
        <dbReference type="ChEBI" id="CHEBI:29103"/>
    </reaction>
</comment>
<dbReference type="Pfam" id="PF06736">
    <property type="entry name" value="TMEM175"/>
    <property type="match status" value="1"/>
</dbReference>
<dbReference type="OrthoDB" id="7626281at2"/>
<comment type="similarity">
    <text evidence="2">Belongs to the TMEM175 family.</text>
</comment>
<dbReference type="GO" id="GO:0005267">
    <property type="term" value="F:potassium channel activity"/>
    <property type="evidence" value="ECO:0007669"/>
    <property type="project" value="UniProtKB-KW"/>
</dbReference>
<keyword evidence="9" id="KW-0406">Ion transport</keyword>
<keyword evidence="15" id="KW-1185">Reference proteome</keyword>
<evidence type="ECO:0000256" key="1">
    <source>
        <dbReference type="ARBA" id="ARBA00004141"/>
    </source>
</evidence>
<evidence type="ECO:0008006" key="16">
    <source>
        <dbReference type="Google" id="ProtNLM"/>
    </source>
</evidence>
<comment type="subcellular location">
    <subcellularLocation>
        <location evidence="1">Membrane</location>
        <topology evidence="1">Multi-pass membrane protein</topology>
    </subcellularLocation>
</comment>
<keyword evidence="5 13" id="KW-0812">Transmembrane</keyword>
<evidence type="ECO:0000256" key="9">
    <source>
        <dbReference type="ARBA" id="ARBA00023065"/>
    </source>
</evidence>
<evidence type="ECO:0000256" key="6">
    <source>
        <dbReference type="ARBA" id="ARBA00022826"/>
    </source>
</evidence>
<evidence type="ECO:0000256" key="5">
    <source>
        <dbReference type="ARBA" id="ARBA00022692"/>
    </source>
</evidence>
<evidence type="ECO:0000256" key="3">
    <source>
        <dbReference type="ARBA" id="ARBA00022448"/>
    </source>
</evidence>
<keyword evidence="8 13" id="KW-1133">Transmembrane helix</keyword>
<evidence type="ECO:0000256" key="7">
    <source>
        <dbReference type="ARBA" id="ARBA00022958"/>
    </source>
</evidence>
<keyword evidence="7" id="KW-0630">Potassium</keyword>
<keyword evidence="11" id="KW-0407">Ion channel</keyword>
<evidence type="ECO:0000313" key="15">
    <source>
        <dbReference type="Proteomes" id="UP000324233"/>
    </source>
</evidence>
<dbReference type="RefSeq" id="WP_148592992.1">
    <property type="nucleotide sequence ID" value="NZ_CP042997.1"/>
</dbReference>
<organism evidence="14 15">
    <name type="scientific">Aquisphaera giovannonii</name>
    <dbReference type="NCBI Taxonomy" id="406548"/>
    <lineage>
        <taxon>Bacteria</taxon>
        <taxon>Pseudomonadati</taxon>
        <taxon>Planctomycetota</taxon>
        <taxon>Planctomycetia</taxon>
        <taxon>Isosphaerales</taxon>
        <taxon>Isosphaeraceae</taxon>
        <taxon>Aquisphaera</taxon>
    </lineage>
</organism>
<dbReference type="GO" id="GO:0015252">
    <property type="term" value="F:proton channel activity"/>
    <property type="evidence" value="ECO:0007669"/>
    <property type="project" value="InterPro"/>
</dbReference>
<evidence type="ECO:0000256" key="11">
    <source>
        <dbReference type="ARBA" id="ARBA00023303"/>
    </source>
</evidence>
<dbReference type="KEGG" id="agv:OJF2_17490"/>
<evidence type="ECO:0000256" key="13">
    <source>
        <dbReference type="SAM" id="Phobius"/>
    </source>
</evidence>
<dbReference type="PANTHER" id="PTHR31462">
    <property type="entry name" value="ENDOSOMAL/LYSOSOMAL POTASSIUM CHANNEL TMEM175"/>
    <property type="match status" value="1"/>
</dbReference>
<feature type="transmembrane region" description="Helical" evidence="13">
    <location>
        <begin position="105"/>
        <end position="129"/>
    </location>
</feature>
<accession>A0A5B9VYK6</accession>
<gene>
    <name evidence="14" type="ORF">OJF2_17490</name>
</gene>
<feature type="transmembrane region" description="Helical" evidence="13">
    <location>
        <begin position="12"/>
        <end position="29"/>
    </location>
</feature>
<keyword evidence="10 13" id="KW-0472">Membrane</keyword>
<dbReference type="AlphaFoldDB" id="A0A5B9VYK6"/>
<protein>
    <recommendedName>
        <fullName evidence="16">DUF1211 domain-containing protein</fullName>
    </recommendedName>
</protein>
<keyword evidence="6" id="KW-0631">Potassium channel</keyword>
<evidence type="ECO:0000256" key="4">
    <source>
        <dbReference type="ARBA" id="ARBA00022538"/>
    </source>
</evidence>
<dbReference type="EMBL" id="CP042997">
    <property type="protein sequence ID" value="QEH33249.1"/>
    <property type="molecule type" value="Genomic_DNA"/>
</dbReference>
<feature type="transmembrane region" description="Helical" evidence="13">
    <location>
        <begin position="66"/>
        <end position="85"/>
    </location>
</feature>
<evidence type="ECO:0000256" key="10">
    <source>
        <dbReference type="ARBA" id="ARBA00023136"/>
    </source>
</evidence>
<feature type="transmembrane region" description="Helical" evidence="13">
    <location>
        <begin position="150"/>
        <end position="180"/>
    </location>
</feature>
<sequence length="204" mass="22397">MSKSRLEAFSDGVIAILITIMVFDIKAPAGTDSNAFLPVIPRLLTYLMSYVYLGIYWNNHHHMFQVVGRVGGAVLWANLHLLFWLSFFPFATSWLESSRFAPLPAAVYGIVLLMAALAYTILQATLIRCDGPGSRLRDAIGSDLKGKASLALYLPGIALAFINPRLSIAFYVAVALLWLIPDRRIESRLNPRPATSAGSLSDAE</sequence>
<keyword evidence="3" id="KW-0813">Transport</keyword>
<evidence type="ECO:0000256" key="8">
    <source>
        <dbReference type="ARBA" id="ARBA00022989"/>
    </source>
</evidence>
<name>A0A5B9VYK6_9BACT</name>
<dbReference type="InterPro" id="IPR010617">
    <property type="entry name" value="TMEM175-like"/>
</dbReference>
<dbReference type="GO" id="GO:0016020">
    <property type="term" value="C:membrane"/>
    <property type="evidence" value="ECO:0007669"/>
    <property type="project" value="UniProtKB-SubCell"/>
</dbReference>
<evidence type="ECO:0000313" key="14">
    <source>
        <dbReference type="EMBL" id="QEH33249.1"/>
    </source>
</evidence>
<keyword evidence="4" id="KW-0633">Potassium transport</keyword>
<dbReference type="PANTHER" id="PTHR31462:SF5">
    <property type="entry name" value="ENDOSOMAL_LYSOSOMAL PROTON CHANNEL TMEM175"/>
    <property type="match status" value="1"/>
</dbReference>
<reference evidence="14 15" key="1">
    <citation type="submission" date="2019-08" db="EMBL/GenBank/DDBJ databases">
        <title>Deep-cultivation of Planctomycetes and their phenomic and genomic characterization uncovers novel biology.</title>
        <authorList>
            <person name="Wiegand S."/>
            <person name="Jogler M."/>
            <person name="Boedeker C."/>
            <person name="Pinto D."/>
            <person name="Vollmers J."/>
            <person name="Rivas-Marin E."/>
            <person name="Kohn T."/>
            <person name="Peeters S.H."/>
            <person name="Heuer A."/>
            <person name="Rast P."/>
            <person name="Oberbeckmann S."/>
            <person name="Bunk B."/>
            <person name="Jeske O."/>
            <person name="Meyerdierks A."/>
            <person name="Storesund J.E."/>
            <person name="Kallscheuer N."/>
            <person name="Luecker S."/>
            <person name="Lage O.M."/>
            <person name="Pohl T."/>
            <person name="Merkel B.J."/>
            <person name="Hornburger P."/>
            <person name="Mueller R.-W."/>
            <person name="Bruemmer F."/>
            <person name="Labrenz M."/>
            <person name="Spormann A.M."/>
            <person name="Op den Camp H."/>
            <person name="Overmann J."/>
            <person name="Amann R."/>
            <person name="Jetten M.S.M."/>
            <person name="Mascher T."/>
            <person name="Medema M.H."/>
            <person name="Devos D.P."/>
            <person name="Kaster A.-K."/>
            <person name="Ovreas L."/>
            <person name="Rohde M."/>
            <person name="Galperin M.Y."/>
            <person name="Jogler C."/>
        </authorList>
    </citation>
    <scope>NUCLEOTIDE SEQUENCE [LARGE SCALE GENOMIC DNA]</scope>
    <source>
        <strain evidence="14 15">OJF2</strain>
    </source>
</reference>